<comment type="caution">
    <text evidence="2">The sequence shown here is derived from an EMBL/GenBank/DDBJ whole genome shotgun (WGS) entry which is preliminary data.</text>
</comment>
<feature type="transmembrane region" description="Helical" evidence="1">
    <location>
        <begin position="59"/>
        <end position="75"/>
    </location>
</feature>
<keyword evidence="1" id="KW-0812">Transmembrane</keyword>
<name>A0A418VE92_9DEIO</name>
<gene>
    <name evidence="2" type="ORF">D3875_03785</name>
</gene>
<dbReference type="AlphaFoldDB" id="A0A418VE92"/>
<dbReference type="Proteomes" id="UP000286287">
    <property type="component" value="Unassembled WGS sequence"/>
</dbReference>
<proteinExistence type="predicted"/>
<feature type="transmembrane region" description="Helical" evidence="1">
    <location>
        <begin position="34"/>
        <end position="53"/>
    </location>
</feature>
<dbReference type="RefSeq" id="WP_119761290.1">
    <property type="nucleotide sequence ID" value="NZ_QYUJ01000010.1"/>
</dbReference>
<sequence length="97" mass="10641">MNTPVPVYGVADHQPTARSPRAVRVLHVLLRRRLPHLLVLVGALALLIGLSALEGVTRQGLPWALALIFSGFLVARRGLRLSGERLAPITFFWAGER</sequence>
<keyword evidence="1" id="KW-0472">Membrane</keyword>
<evidence type="ECO:0000256" key="1">
    <source>
        <dbReference type="SAM" id="Phobius"/>
    </source>
</evidence>
<organism evidence="2 3">
    <name type="scientific">Deinococcus cavernae</name>
    <dbReference type="NCBI Taxonomy" id="2320857"/>
    <lineage>
        <taxon>Bacteria</taxon>
        <taxon>Thermotogati</taxon>
        <taxon>Deinococcota</taxon>
        <taxon>Deinococci</taxon>
        <taxon>Deinococcales</taxon>
        <taxon>Deinococcaceae</taxon>
        <taxon>Deinococcus</taxon>
    </lineage>
</organism>
<evidence type="ECO:0000313" key="3">
    <source>
        <dbReference type="Proteomes" id="UP000286287"/>
    </source>
</evidence>
<evidence type="ECO:0000313" key="2">
    <source>
        <dbReference type="EMBL" id="RJF74409.1"/>
    </source>
</evidence>
<keyword evidence="1" id="KW-1133">Transmembrane helix</keyword>
<accession>A0A418VE92</accession>
<keyword evidence="3" id="KW-1185">Reference proteome</keyword>
<reference evidence="2 3" key="1">
    <citation type="submission" date="2018-09" db="EMBL/GenBank/DDBJ databases">
        <authorList>
            <person name="Zhu H."/>
        </authorList>
    </citation>
    <scope>NUCLEOTIDE SEQUENCE [LARGE SCALE GENOMIC DNA]</scope>
    <source>
        <strain evidence="2 3">K2S05-167</strain>
    </source>
</reference>
<protein>
    <submittedName>
        <fullName evidence="2">Uncharacterized protein</fullName>
    </submittedName>
</protein>
<dbReference type="EMBL" id="QYUJ01000010">
    <property type="protein sequence ID" value="RJF74409.1"/>
    <property type="molecule type" value="Genomic_DNA"/>
</dbReference>